<dbReference type="InterPro" id="IPR005297">
    <property type="entry name" value="Lipoprotein_repeat"/>
</dbReference>
<accession>A0A919RKE9</accession>
<dbReference type="PANTHER" id="PTHR39335:SF1">
    <property type="entry name" value="BLL4220 PROTEIN"/>
    <property type="match status" value="1"/>
</dbReference>
<dbReference type="Proteomes" id="UP000606172">
    <property type="component" value="Unassembled WGS sequence"/>
</dbReference>
<organism evidence="2 3">
    <name type="scientific">Sinosporangium siamense</name>
    <dbReference type="NCBI Taxonomy" id="1367973"/>
    <lineage>
        <taxon>Bacteria</taxon>
        <taxon>Bacillati</taxon>
        <taxon>Actinomycetota</taxon>
        <taxon>Actinomycetes</taxon>
        <taxon>Streptosporangiales</taxon>
        <taxon>Streptosporangiaceae</taxon>
        <taxon>Sinosporangium</taxon>
    </lineage>
</organism>
<keyword evidence="3" id="KW-1185">Reference proteome</keyword>
<dbReference type="EMBL" id="BOOW01000036">
    <property type="protein sequence ID" value="GII95452.1"/>
    <property type="molecule type" value="Genomic_DNA"/>
</dbReference>
<comment type="caution">
    <text evidence="2">The sequence shown here is derived from an EMBL/GenBank/DDBJ whole genome shotgun (WGS) entry which is preliminary data.</text>
</comment>
<reference evidence="2" key="1">
    <citation type="submission" date="2021-01" db="EMBL/GenBank/DDBJ databases">
        <title>Whole genome shotgun sequence of Sinosporangium siamense NBRC 109515.</title>
        <authorList>
            <person name="Komaki H."/>
            <person name="Tamura T."/>
        </authorList>
    </citation>
    <scope>NUCLEOTIDE SEQUENCE</scope>
    <source>
        <strain evidence="2">NBRC 109515</strain>
    </source>
</reference>
<proteinExistence type="predicted"/>
<dbReference type="PANTHER" id="PTHR39335">
    <property type="entry name" value="BLL4220 PROTEIN"/>
    <property type="match status" value="1"/>
</dbReference>
<gene>
    <name evidence="2" type="ORF">Ssi02_56830</name>
</gene>
<name>A0A919RKE9_9ACTN</name>
<sequence>MRRTWPVGPAATAALLGLGLTLTACGSNSTQATGMSTSAPSRDAVMPISTRSAAPAPDTPTPSATPAAAALNAVGVETTRFGTILTGPRGHTLYAFERDNAGAPTCAKACAKDWPPFLTTGKPEASGAVNPNMLGVIERKNGKKQVTYNGHPLYLNARDSAPGETKGQDLTAFGAQWHVVGTDGKKILD</sequence>
<feature type="chain" id="PRO_5036699092" description="Lipoprotein with Yx(FWY)xxD motif" evidence="1">
    <location>
        <begin position="27"/>
        <end position="189"/>
    </location>
</feature>
<dbReference type="PROSITE" id="PS51257">
    <property type="entry name" value="PROKAR_LIPOPROTEIN"/>
    <property type="match status" value="1"/>
</dbReference>
<evidence type="ECO:0000256" key="1">
    <source>
        <dbReference type="SAM" id="SignalP"/>
    </source>
</evidence>
<evidence type="ECO:0000313" key="3">
    <source>
        <dbReference type="Proteomes" id="UP000606172"/>
    </source>
</evidence>
<evidence type="ECO:0000313" key="2">
    <source>
        <dbReference type="EMBL" id="GII95452.1"/>
    </source>
</evidence>
<evidence type="ECO:0008006" key="4">
    <source>
        <dbReference type="Google" id="ProtNLM"/>
    </source>
</evidence>
<dbReference type="GO" id="GO:0043448">
    <property type="term" value="P:alkane catabolic process"/>
    <property type="evidence" value="ECO:0007669"/>
    <property type="project" value="TreeGrafter"/>
</dbReference>
<feature type="signal peptide" evidence="1">
    <location>
        <begin position="1"/>
        <end position="26"/>
    </location>
</feature>
<dbReference type="RefSeq" id="WP_204030517.1">
    <property type="nucleotide sequence ID" value="NZ_BOOW01000036.1"/>
</dbReference>
<keyword evidence="1" id="KW-0732">Signal</keyword>
<protein>
    <recommendedName>
        <fullName evidence="4">Lipoprotein with Yx(FWY)xxD motif</fullName>
    </recommendedName>
</protein>
<dbReference type="AlphaFoldDB" id="A0A919RKE9"/>
<dbReference type="Pfam" id="PF03640">
    <property type="entry name" value="Lipoprotein_15"/>
    <property type="match status" value="2"/>
</dbReference>